<dbReference type="Pfam" id="PF16656">
    <property type="entry name" value="Pur_ac_phosph_N"/>
    <property type="match status" value="1"/>
</dbReference>
<dbReference type="InterPro" id="IPR008963">
    <property type="entry name" value="Purple_acid_Pase-like_N"/>
</dbReference>
<evidence type="ECO:0000256" key="4">
    <source>
        <dbReference type="ARBA" id="ARBA00023180"/>
    </source>
</evidence>
<evidence type="ECO:0000259" key="8">
    <source>
        <dbReference type="Pfam" id="PF16656"/>
    </source>
</evidence>
<evidence type="ECO:0000259" key="7">
    <source>
        <dbReference type="Pfam" id="PF14008"/>
    </source>
</evidence>
<dbReference type="InterPro" id="IPR029052">
    <property type="entry name" value="Metallo-depent_PP-like"/>
</dbReference>
<dbReference type="InterPro" id="IPR041792">
    <property type="entry name" value="MPP_PAP"/>
</dbReference>
<dbReference type="STRING" id="29655.A0A0K9PG31"/>
<comment type="caution">
    <text evidence="9">The sequence shown here is derived from an EMBL/GenBank/DDBJ whole genome shotgun (WGS) entry which is preliminary data.</text>
</comment>
<dbReference type="InterPro" id="IPR039331">
    <property type="entry name" value="PAPs-like"/>
</dbReference>
<evidence type="ECO:0000313" key="9">
    <source>
        <dbReference type="EMBL" id="KMZ67187.1"/>
    </source>
</evidence>
<evidence type="ECO:0000313" key="10">
    <source>
        <dbReference type="Proteomes" id="UP000036987"/>
    </source>
</evidence>
<feature type="signal peptide" evidence="5">
    <location>
        <begin position="1"/>
        <end position="22"/>
    </location>
</feature>
<dbReference type="Gene3D" id="3.60.21.10">
    <property type="match status" value="1"/>
</dbReference>
<dbReference type="EC" id="3.1.3.2" evidence="5"/>
<organism evidence="9 10">
    <name type="scientific">Zostera marina</name>
    <name type="common">Eelgrass</name>
    <dbReference type="NCBI Taxonomy" id="29655"/>
    <lineage>
        <taxon>Eukaryota</taxon>
        <taxon>Viridiplantae</taxon>
        <taxon>Streptophyta</taxon>
        <taxon>Embryophyta</taxon>
        <taxon>Tracheophyta</taxon>
        <taxon>Spermatophyta</taxon>
        <taxon>Magnoliopsida</taxon>
        <taxon>Liliopsida</taxon>
        <taxon>Zosteraceae</taxon>
        <taxon>Zostera</taxon>
    </lineage>
</organism>
<keyword evidence="2 5" id="KW-0732">Signal</keyword>
<dbReference type="Pfam" id="PF14008">
    <property type="entry name" value="Metallophos_C"/>
    <property type="match status" value="1"/>
</dbReference>
<dbReference type="EMBL" id="LFYR01000923">
    <property type="protein sequence ID" value="KMZ67187.1"/>
    <property type="molecule type" value="Genomic_DNA"/>
</dbReference>
<evidence type="ECO:0000256" key="5">
    <source>
        <dbReference type="RuleBase" id="RU361203"/>
    </source>
</evidence>
<keyword evidence="3 5" id="KW-0378">Hydrolase</keyword>
<dbReference type="Pfam" id="PF00149">
    <property type="entry name" value="Metallophos"/>
    <property type="match status" value="1"/>
</dbReference>
<name>A0A0K9PG31_ZOSMR</name>
<reference evidence="10" key="1">
    <citation type="journal article" date="2016" name="Nature">
        <title>The genome of the seagrass Zostera marina reveals angiosperm adaptation to the sea.</title>
        <authorList>
            <person name="Olsen J.L."/>
            <person name="Rouze P."/>
            <person name="Verhelst B."/>
            <person name="Lin Y.-C."/>
            <person name="Bayer T."/>
            <person name="Collen J."/>
            <person name="Dattolo E."/>
            <person name="De Paoli E."/>
            <person name="Dittami S."/>
            <person name="Maumus F."/>
            <person name="Michel G."/>
            <person name="Kersting A."/>
            <person name="Lauritano C."/>
            <person name="Lohaus R."/>
            <person name="Toepel M."/>
            <person name="Tonon T."/>
            <person name="Vanneste K."/>
            <person name="Amirebrahimi M."/>
            <person name="Brakel J."/>
            <person name="Bostroem C."/>
            <person name="Chovatia M."/>
            <person name="Grimwood J."/>
            <person name="Jenkins J.W."/>
            <person name="Jueterbock A."/>
            <person name="Mraz A."/>
            <person name="Stam W.T."/>
            <person name="Tice H."/>
            <person name="Bornberg-Bauer E."/>
            <person name="Green P.J."/>
            <person name="Pearson G.A."/>
            <person name="Procaccini G."/>
            <person name="Duarte C.M."/>
            <person name="Schmutz J."/>
            <person name="Reusch T.B.H."/>
            <person name="Van de Peer Y."/>
        </authorList>
    </citation>
    <scope>NUCLEOTIDE SEQUENCE [LARGE SCALE GENOMIC DNA]</scope>
    <source>
        <strain evidence="10">cv. Finnish</strain>
    </source>
</reference>
<dbReference type="Gene3D" id="2.60.40.380">
    <property type="entry name" value="Purple acid phosphatase-like, N-terminal"/>
    <property type="match status" value="1"/>
</dbReference>
<comment type="similarity">
    <text evidence="1 5">Belongs to the metallophosphoesterase superfamily. Purple acid phosphatase family.</text>
</comment>
<feature type="chain" id="PRO_5005393839" description="Purple acid phosphatase" evidence="5">
    <location>
        <begin position="23"/>
        <end position="427"/>
    </location>
</feature>
<evidence type="ECO:0000256" key="3">
    <source>
        <dbReference type="ARBA" id="ARBA00022801"/>
    </source>
</evidence>
<dbReference type="OMA" id="SAGCHTP"/>
<dbReference type="InterPro" id="IPR004843">
    <property type="entry name" value="Calcineurin-like_PHP"/>
</dbReference>
<dbReference type="PANTHER" id="PTHR22953">
    <property type="entry name" value="ACID PHOSPHATASE RELATED"/>
    <property type="match status" value="1"/>
</dbReference>
<dbReference type="InterPro" id="IPR025733">
    <property type="entry name" value="PAPs_C"/>
</dbReference>
<dbReference type="SUPFAM" id="SSF56300">
    <property type="entry name" value="Metallo-dependent phosphatases"/>
    <property type="match status" value="1"/>
</dbReference>
<feature type="domain" description="Calcineurin-like phosphoesterase" evidence="6">
    <location>
        <begin position="142"/>
        <end position="333"/>
    </location>
</feature>
<accession>A0A0K9PG31</accession>
<evidence type="ECO:0000259" key="6">
    <source>
        <dbReference type="Pfam" id="PF00149"/>
    </source>
</evidence>
<dbReference type="OrthoDB" id="45007at2759"/>
<gene>
    <name evidence="9" type="ORF">ZOSMA_273G00050</name>
</gene>
<comment type="catalytic activity">
    <reaction evidence="5">
        <text>a phosphate monoester + H2O = an alcohol + phosphate</text>
        <dbReference type="Rhea" id="RHEA:15017"/>
        <dbReference type="ChEBI" id="CHEBI:15377"/>
        <dbReference type="ChEBI" id="CHEBI:30879"/>
        <dbReference type="ChEBI" id="CHEBI:43474"/>
        <dbReference type="ChEBI" id="CHEBI:67140"/>
        <dbReference type="EC" id="3.1.3.2"/>
    </reaction>
</comment>
<dbReference type="SUPFAM" id="SSF49363">
    <property type="entry name" value="Purple acid phosphatase, N-terminal domain"/>
    <property type="match status" value="1"/>
</dbReference>
<protein>
    <recommendedName>
        <fullName evidence="5">Purple acid phosphatase</fullName>
        <ecNumber evidence="5">3.1.3.2</ecNumber>
    </recommendedName>
</protein>
<evidence type="ECO:0000256" key="1">
    <source>
        <dbReference type="ARBA" id="ARBA00008723"/>
    </source>
</evidence>
<feature type="domain" description="Purple acid phosphatase C-terminal" evidence="7">
    <location>
        <begin position="349"/>
        <end position="408"/>
    </location>
</feature>
<dbReference type="CDD" id="cd00839">
    <property type="entry name" value="MPP_PAPs"/>
    <property type="match status" value="1"/>
</dbReference>
<dbReference type="InterPro" id="IPR015914">
    <property type="entry name" value="PAPs_N"/>
</dbReference>
<dbReference type="Proteomes" id="UP000036987">
    <property type="component" value="Unassembled WGS sequence"/>
</dbReference>
<dbReference type="PANTHER" id="PTHR22953:SF153">
    <property type="entry name" value="PURPLE ACID PHOSPHATASE"/>
    <property type="match status" value="1"/>
</dbReference>
<sequence length="427" mass="48237">MAPSLIIITVILWVCTLLAVSAEYTRPLPRQTLSILDEDSDPSAPQQVHISVVGLDKMRVTWITKADTPSIVHYGTESGVYTSSNTGSSERYSYLLIYKSGYIHDVVIGPLQPNNLYYYRCGDSNSFQELSFNTPPDQLPINLAVIGDLGQTGWTTTTLQHIESWDHDMLILPGDLSYADYIQPLWDSFGRLVEPLASKRPWMVTEGNHEVEKMPFKSSFEAYNARWKMPFEESGSNSNLYYSFDTAGGAVHVIMLGSYAEYKPGSDQHTWLVSDLNKINRKTTPWVFAIIHAPWYNTNTAHQREGDYMRYAMESLLYKARVDVVFSGHVHAYERFDRVYDNQVDQCGAVHITIGDGGNKEGLAKSYEEPKSNISLFREASFGHGRLEVMNATHAHWSWNRNDDDVAVISDSVWLVSLSSQENQACC</sequence>
<dbReference type="AlphaFoldDB" id="A0A0K9PG31"/>
<dbReference type="GO" id="GO:0046872">
    <property type="term" value="F:metal ion binding"/>
    <property type="evidence" value="ECO:0007669"/>
    <property type="project" value="InterPro"/>
</dbReference>
<evidence type="ECO:0000256" key="2">
    <source>
        <dbReference type="ARBA" id="ARBA00022729"/>
    </source>
</evidence>
<feature type="domain" description="Purple acid phosphatase N-terminal" evidence="8">
    <location>
        <begin position="45"/>
        <end position="134"/>
    </location>
</feature>
<keyword evidence="10" id="KW-1185">Reference proteome</keyword>
<dbReference type="GO" id="GO:0003993">
    <property type="term" value="F:acid phosphatase activity"/>
    <property type="evidence" value="ECO:0000318"/>
    <property type="project" value="GO_Central"/>
</dbReference>
<keyword evidence="4" id="KW-0325">Glycoprotein</keyword>
<proteinExistence type="inferred from homology"/>